<keyword evidence="2" id="KW-1185">Reference proteome</keyword>
<evidence type="ECO:0000313" key="1">
    <source>
        <dbReference type="EMBL" id="GAA4019758.1"/>
    </source>
</evidence>
<dbReference type="Proteomes" id="UP001500567">
    <property type="component" value="Unassembled WGS sequence"/>
</dbReference>
<dbReference type="EMBL" id="BAABDJ010000040">
    <property type="protein sequence ID" value="GAA4019758.1"/>
    <property type="molecule type" value="Genomic_DNA"/>
</dbReference>
<organism evidence="1 2">
    <name type="scientific">Hymenobacter fastidiosus</name>
    <dbReference type="NCBI Taxonomy" id="486264"/>
    <lineage>
        <taxon>Bacteria</taxon>
        <taxon>Pseudomonadati</taxon>
        <taxon>Bacteroidota</taxon>
        <taxon>Cytophagia</taxon>
        <taxon>Cytophagales</taxon>
        <taxon>Hymenobacteraceae</taxon>
        <taxon>Hymenobacter</taxon>
    </lineage>
</organism>
<gene>
    <name evidence="1" type="ORF">GCM10022408_37350</name>
</gene>
<comment type="caution">
    <text evidence="1">The sequence shown here is derived from an EMBL/GenBank/DDBJ whole genome shotgun (WGS) entry which is preliminary data.</text>
</comment>
<sequence length="124" mass="14421">MKGINVFGLITTLYPKNYDKLESIFPSILPRAYSSNKEPSDTINFKAAISDSKEKIISILIGYDWDPQDENRRFFATELMEYDNLYINHVFSGYSFYRDANEEYMGSASLNLKKLFKGVRLHKI</sequence>
<proteinExistence type="predicted"/>
<accession>A0ABP7T1M7</accession>
<name>A0ABP7T1M7_9BACT</name>
<protein>
    <submittedName>
        <fullName evidence="1">Uncharacterized protein</fullName>
    </submittedName>
</protein>
<reference evidence="2" key="1">
    <citation type="journal article" date="2019" name="Int. J. Syst. Evol. Microbiol.">
        <title>The Global Catalogue of Microorganisms (GCM) 10K type strain sequencing project: providing services to taxonomists for standard genome sequencing and annotation.</title>
        <authorList>
            <consortium name="The Broad Institute Genomics Platform"/>
            <consortium name="The Broad Institute Genome Sequencing Center for Infectious Disease"/>
            <person name="Wu L."/>
            <person name="Ma J."/>
        </authorList>
    </citation>
    <scope>NUCLEOTIDE SEQUENCE [LARGE SCALE GENOMIC DNA]</scope>
    <source>
        <strain evidence="2">JCM 17224</strain>
    </source>
</reference>
<evidence type="ECO:0000313" key="2">
    <source>
        <dbReference type="Proteomes" id="UP001500567"/>
    </source>
</evidence>